<feature type="region of interest" description="Disordered" evidence="1">
    <location>
        <begin position="83"/>
        <end position="109"/>
    </location>
</feature>
<protein>
    <submittedName>
        <fullName evidence="2">Uncharacterized protein</fullName>
    </submittedName>
</protein>
<sequence length="185" mass="18633">MSLESTPPAAGASSQPLPPSPVASGAPATPADIMNLVASMRVLKRQHAGTHVVLQAGVAATNVVPSVPRRAKGGAAAKLTMVPKTSHAKSKSLPLKRMKSKTTTSRGSPIIGKNGNASFMEMLDVVDIVVPALVLFDDGVDGDGEEDDGEDDEGEEGDEDEGEEGGASATYGGGGDEGGDGPISV</sequence>
<dbReference type="AlphaFoldDB" id="A0AAD8RWE9"/>
<proteinExistence type="predicted"/>
<reference evidence="2" key="1">
    <citation type="submission" date="2023-07" db="EMBL/GenBank/DDBJ databases">
        <title>A chromosome-level genome assembly of Lolium multiflorum.</title>
        <authorList>
            <person name="Chen Y."/>
            <person name="Copetti D."/>
            <person name="Kolliker R."/>
            <person name="Studer B."/>
        </authorList>
    </citation>
    <scope>NUCLEOTIDE SEQUENCE</scope>
    <source>
        <strain evidence="2">02402/16</strain>
        <tissue evidence="2">Leaf</tissue>
    </source>
</reference>
<name>A0AAD8RWE9_LOLMU</name>
<evidence type="ECO:0000313" key="3">
    <source>
        <dbReference type="Proteomes" id="UP001231189"/>
    </source>
</evidence>
<accession>A0AAD8RWE9</accession>
<dbReference type="EMBL" id="JAUUTY010000005">
    <property type="protein sequence ID" value="KAK1632968.1"/>
    <property type="molecule type" value="Genomic_DNA"/>
</dbReference>
<gene>
    <name evidence="2" type="ORF">QYE76_007283</name>
</gene>
<feature type="compositionally biased region" description="Basic residues" evidence="1">
    <location>
        <begin position="86"/>
        <end position="100"/>
    </location>
</feature>
<keyword evidence="3" id="KW-1185">Reference proteome</keyword>
<evidence type="ECO:0000256" key="1">
    <source>
        <dbReference type="SAM" id="MobiDB-lite"/>
    </source>
</evidence>
<organism evidence="2 3">
    <name type="scientific">Lolium multiflorum</name>
    <name type="common">Italian ryegrass</name>
    <name type="synonym">Lolium perenne subsp. multiflorum</name>
    <dbReference type="NCBI Taxonomy" id="4521"/>
    <lineage>
        <taxon>Eukaryota</taxon>
        <taxon>Viridiplantae</taxon>
        <taxon>Streptophyta</taxon>
        <taxon>Embryophyta</taxon>
        <taxon>Tracheophyta</taxon>
        <taxon>Spermatophyta</taxon>
        <taxon>Magnoliopsida</taxon>
        <taxon>Liliopsida</taxon>
        <taxon>Poales</taxon>
        <taxon>Poaceae</taxon>
        <taxon>BOP clade</taxon>
        <taxon>Pooideae</taxon>
        <taxon>Poodae</taxon>
        <taxon>Poeae</taxon>
        <taxon>Poeae Chloroplast Group 2 (Poeae type)</taxon>
        <taxon>Loliodinae</taxon>
        <taxon>Loliinae</taxon>
        <taxon>Lolium</taxon>
    </lineage>
</organism>
<comment type="caution">
    <text evidence="2">The sequence shown here is derived from an EMBL/GenBank/DDBJ whole genome shotgun (WGS) entry which is preliminary data.</text>
</comment>
<evidence type="ECO:0000313" key="2">
    <source>
        <dbReference type="EMBL" id="KAK1632968.1"/>
    </source>
</evidence>
<feature type="compositionally biased region" description="Acidic residues" evidence="1">
    <location>
        <begin position="138"/>
        <end position="164"/>
    </location>
</feature>
<feature type="region of interest" description="Disordered" evidence="1">
    <location>
        <begin position="1"/>
        <end position="26"/>
    </location>
</feature>
<feature type="region of interest" description="Disordered" evidence="1">
    <location>
        <begin position="138"/>
        <end position="185"/>
    </location>
</feature>
<dbReference type="Proteomes" id="UP001231189">
    <property type="component" value="Unassembled WGS sequence"/>
</dbReference>